<feature type="compositionally biased region" description="Low complexity" evidence="1">
    <location>
        <begin position="821"/>
        <end position="832"/>
    </location>
</feature>
<gene>
    <name evidence="2" type="ORF">OE88DRAFT_263559</name>
</gene>
<feature type="compositionally biased region" description="Basic and acidic residues" evidence="1">
    <location>
        <begin position="436"/>
        <end position="451"/>
    </location>
</feature>
<feature type="compositionally biased region" description="Acidic residues" evidence="1">
    <location>
        <begin position="231"/>
        <end position="240"/>
    </location>
</feature>
<feature type="compositionally biased region" description="Polar residues" evidence="1">
    <location>
        <begin position="522"/>
        <end position="533"/>
    </location>
</feature>
<dbReference type="AlphaFoldDB" id="A0A5C3N0E0"/>
<sequence length="832" mass="93367">MYQKNTQTASATTRFCGASDKHEQTDVLNLQFAITCLAKGTRRLCSLLGTRTTMSDNEAGPSTQISDFETQFVPQENDDEELWEVIEITGEQGNRYCVKWAGLDPATGKPWAQSWVPKHDCTDDLVEEWKRKKARKKRQQEVVKDKARTATARASTSTKSSNRRSTSSTTVKRTTRSSRSLPAEGDTLAHPNKRSRPSPGKRTSKSRTHEDDSEEFEPAPPRKRQRLWEVPDSDSEEEEDGSTKKNRVNGKMKEEFVEQETWNTDYSNEPGREPSPPSLNKANKGKQKASRVSVEIPAVSKVMASKVPSNPVVEDAGSETESDDDLIPRPQKAKRTLPFSSTVRDRISAPVPAPPSARAGKGKGKLTDIDRIALREEEEEESQVISQVVLSERTPTPPSPLRRLPAQDGDVDLQTNDDYLDYHFDGEEPMYSPPSTDRRPKLLVKSRHDDSSVLVPETQPTPPSNRLRTPPRRSGASASFRTPLTSRSQAIRVYDHSSPQVSPRSSKKTPSNRPLKPIPAMTPSNFRQFQPTQGEEGEDESIYQFSSPEKGRSREAISSQRTQDMLKEMLKRKSTSSLPSRDTVSGRMKPRKRLSDIIANKSAVQVAPVHEDGVDQQTTFEEMENAYVDYSSGVLAEADSNSLPKQFDASLPEPEKSAPVADGKTLANGVHLRRDNAEEVPASLSAEQASSIVHSQSQDEDLRQQLDSAVELLNKKSQEIARLETELQTAKRDAELVRKDESRKFDEAKRQLTLAHTELLETWRSQTDQKEKAASEQLQALQHDLEEWKRRGNENAEKEAKWAESKRDLENQRDLFHEQHGSGCSNRSSRRG</sequence>
<dbReference type="OrthoDB" id="3647690at2759"/>
<feature type="compositionally biased region" description="Polar residues" evidence="1">
    <location>
        <begin position="497"/>
        <end position="512"/>
    </location>
</feature>
<protein>
    <recommendedName>
        <fullName evidence="4">Chromo domain-containing protein</fullName>
    </recommendedName>
</protein>
<dbReference type="Gene3D" id="2.40.50.40">
    <property type="match status" value="1"/>
</dbReference>
<name>A0A5C3N0E0_9AGAM</name>
<feature type="region of interest" description="Disordered" evidence="1">
    <location>
        <begin position="681"/>
        <end position="702"/>
    </location>
</feature>
<accession>A0A5C3N0E0</accession>
<feature type="compositionally biased region" description="Basic and acidic residues" evidence="1">
    <location>
        <begin position="139"/>
        <end position="148"/>
    </location>
</feature>
<reference evidence="2 3" key="1">
    <citation type="journal article" date="2019" name="Nat. Ecol. Evol.">
        <title>Megaphylogeny resolves global patterns of mushroom evolution.</title>
        <authorList>
            <person name="Varga T."/>
            <person name="Krizsan K."/>
            <person name="Foldi C."/>
            <person name="Dima B."/>
            <person name="Sanchez-Garcia M."/>
            <person name="Sanchez-Ramirez S."/>
            <person name="Szollosi G.J."/>
            <person name="Szarkandi J.G."/>
            <person name="Papp V."/>
            <person name="Albert L."/>
            <person name="Andreopoulos W."/>
            <person name="Angelini C."/>
            <person name="Antonin V."/>
            <person name="Barry K.W."/>
            <person name="Bougher N.L."/>
            <person name="Buchanan P."/>
            <person name="Buyck B."/>
            <person name="Bense V."/>
            <person name="Catcheside P."/>
            <person name="Chovatia M."/>
            <person name="Cooper J."/>
            <person name="Damon W."/>
            <person name="Desjardin D."/>
            <person name="Finy P."/>
            <person name="Geml J."/>
            <person name="Haridas S."/>
            <person name="Hughes K."/>
            <person name="Justo A."/>
            <person name="Karasinski D."/>
            <person name="Kautmanova I."/>
            <person name="Kiss B."/>
            <person name="Kocsube S."/>
            <person name="Kotiranta H."/>
            <person name="LaButti K.M."/>
            <person name="Lechner B.E."/>
            <person name="Liimatainen K."/>
            <person name="Lipzen A."/>
            <person name="Lukacs Z."/>
            <person name="Mihaltcheva S."/>
            <person name="Morgado L.N."/>
            <person name="Niskanen T."/>
            <person name="Noordeloos M.E."/>
            <person name="Ohm R.A."/>
            <person name="Ortiz-Santana B."/>
            <person name="Ovrebo C."/>
            <person name="Racz N."/>
            <person name="Riley R."/>
            <person name="Savchenko A."/>
            <person name="Shiryaev A."/>
            <person name="Soop K."/>
            <person name="Spirin V."/>
            <person name="Szebenyi C."/>
            <person name="Tomsovsky M."/>
            <person name="Tulloss R.E."/>
            <person name="Uehling J."/>
            <person name="Grigoriev I.V."/>
            <person name="Vagvolgyi C."/>
            <person name="Papp T."/>
            <person name="Martin F.M."/>
            <person name="Miettinen O."/>
            <person name="Hibbett D.S."/>
            <person name="Nagy L.G."/>
        </authorList>
    </citation>
    <scope>NUCLEOTIDE SEQUENCE [LARGE SCALE GENOMIC DNA]</scope>
    <source>
        <strain evidence="2 3">OMC1185</strain>
    </source>
</reference>
<feature type="compositionally biased region" description="Polar residues" evidence="1">
    <location>
        <begin position="685"/>
        <end position="696"/>
    </location>
</feature>
<dbReference type="STRING" id="5364.A0A5C3N0E0"/>
<feature type="region of interest" description="Disordered" evidence="1">
    <location>
        <begin position="131"/>
        <end position="593"/>
    </location>
</feature>
<keyword evidence="3" id="KW-1185">Reference proteome</keyword>
<feature type="compositionally biased region" description="Acidic residues" evidence="1">
    <location>
        <begin position="316"/>
        <end position="325"/>
    </location>
</feature>
<feature type="compositionally biased region" description="Polar residues" evidence="1">
    <location>
        <begin position="476"/>
        <end position="489"/>
    </location>
</feature>
<evidence type="ECO:0000313" key="2">
    <source>
        <dbReference type="EMBL" id="TFK50502.1"/>
    </source>
</evidence>
<evidence type="ECO:0008006" key="4">
    <source>
        <dbReference type="Google" id="ProtNLM"/>
    </source>
</evidence>
<feature type="region of interest" description="Disordered" evidence="1">
    <location>
        <begin position="787"/>
        <end position="832"/>
    </location>
</feature>
<feature type="compositionally biased region" description="Basic and acidic residues" evidence="1">
    <location>
        <begin position="787"/>
        <end position="820"/>
    </location>
</feature>
<organism evidence="2 3">
    <name type="scientific">Heliocybe sulcata</name>
    <dbReference type="NCBI Taxonomy" id="5364"/>
    <lineage>
        <taxon>Eukaryota</taxon>
        <taxon>Fungi</taxon>
        <taxon>Dikarya</taxon>
        <taxon>Basidiomycota</taxon>
        <taxon>Agaricomycotina</taxon>
        <taxon>Agaricomycetes</taxon>
        <taxon>Gloeophyllales</taxon>
        <taxon>Gloeophyllaceae</taxon>
        <taxon>Heliocybe</taxon>
    </lineage>
</organism>
<dbReference type="EMBL" id="ML213513">
    <property type="protein sequence ID" value="TFK50502.1"/>
    <property type="molecule type" value="Genomic_DNA"/>
</dbReference>
<evidence type="ECO:0000256" key="1">
    <source>
        <dbReference type="SAM" id="MobiDB-lite"/>
    </source>
</evidence>
<feature type="compositionally biased region" description="Basic and acidic residues" evidence="1">
    <location>
        <begin position="365"/>
        <end position="375"/>
    </location>
</feature>
<proteinExistence type="predicted"/>
<feature type="region of interest" description="Disordered" evidence="1">
    <location>
        <begin position="639"/>
        <end position="662"/>
    </location>
</feature>
<evidence type="ECO:0000313" key="3">
    <source>
        <dbReference type="Proteomes" id="UP000305948"/>
    </source>
</evidence>
<feature type="compositionally biased region" description="Low complexity" evidence="1">
    <location>
        <begin position="149"/>
        <end position="180"/>
    </location>
</feature>
<dbReference type="Proteomes" id="UP000305948">
    <property type="component" value="Unassembled WGS sequence"/>
</dbReference>